<proteinExistence type="predicted"/>
<feature type="non-terminal residue" evidence="1">
    <location>
        <position position="37"/>
    </location>
</feature>
<protein>
    <submittedName>
        <fullName evidence="1">Uncharacterized protein</fullName>
    </submittedName>
</protein>
<organism evidence="1 2">
    <name type="scientific">Didymodactylos carnosus</name>
    <dbReference type="NCBI Taxonomy" id="1234261"/>
    <lineage>
        <taxon>Eukaryota</taxon>
        <taxon>Metazoa</taxon>
        <taxon>Spiralia</taxon>
        <taxon>Gnathifera</taxon>
        <taxon>Rotifera</taxon>
        <taxon>Eurotatoria</taxon>
        <taxon>Bdelloidea</taxon>
        <taxon>Philodinida</taxon>
        <taxon>Philodinidae</taxon>
        <taxon>Didymodactylos</taxon>
    </lineage>
</organism>
<gene>
    <name evidence="1" type="ORF">TMI583_LOCUS45772</name>
</gene>
<accession>A0A8S2WLR5</accession>
<dbReference type="Proteomes" id="UP000682733">
    <property type="component" value="Unassembled WGS sequence"/>
</dbReference>
<evidence type="ECO:0000313" key="1">
    <source>
        <dbReference type="EMBL" id="CAF4449839.1"/>
    </source>
</evidence>
<dbReference type="EMBL" id="CAJOBA010082830">
    <property type="protein sequence ID" value="CAF4449839.1"/>
    <property type="molecule type" value="Genomic_DNA"/>
</dbReference>
<name>A0A8S2WLR5_9BILA</name>
<reference evidence="1" key="1">
    <citation type="submission" date="2021-02" db="EMBL/GenBank/DDBJ databases">
        <authorList>
            <person name="Nowell W R."/>
        </authorList>
    </citation>
    <scope>NUCLEOTIDE SEQUENCE</scope>
</reference>
<comment type="caution">
    <text evidence="1">The sequence shown here is derived from an EMBL/GenBank/DDBJ whole genome shotgun (WGS) entry which is preliminary data.</text>
</comment>
<evidence type="ECO:0000313" key="2">
    <source>
        <dbReference type="Proteomes" id="UP000682733"/>
    </source>
</evidence>
<sequence length="37" mass="3694">MINVPLPANASNRAAESTIQFFLGQSNSAAGSATGLS</sequence>
<dbReference type="AlphaFoldDB" id="A0A8S2WLR5"/>